<reference evidence="1" key="1">
    <citation type="submission" date="2023-05" db="EMBL/GenBank/DDBJ databases">
        <title>Nepenthes gracilis genome sequencing.</title>
        <authorList>
            <person name="Fukushima K."/>
        </authorList>
    </citation>
    <scope>NUCLEOTIDE SEQUENCE</scope>
    <source>
        <strain evidence="1">SING2019-196</strain>
    </source>
</reference>
<dbReference type="Proteomes" id="UP001279734">
    <property type="component" value="Unassembled WGS sequence"/>
</dbReference>
<evidence type="ECO:0000313" key="2">
    <source>
        <dbReference type="Proteomes" id="UP001279734"/>
    </source>
</evidence>
<evidence type="ECO:0000313" key="1">
    <source>
        <dbReference type="EMBL" id="GMH00815.1"/>
    </source>
</evidence>
<dbReference type="EMBL" id="BSYO01000002">
    <property type="protein sequence ID" value="GMH00815.1"/>
    <property type="molecule type" value="Genomic_DNA"/>
</dbReference>
<proteinExistence type="predicted"/>
<name>A0AAD3RYJ8_NEPGR</name>
<sequence length="172" mass="18299">MVAILGLAGMGRAAVLGPRCPELGDGFLGGALSMLVMRNLYSHNFCRALAEGWWFLMRWGHGSLIDAFLELLHHSLFVCPGCFDVAGRVAGVKEWDSQFSRLCFFVVAYESLLQRSCLAVSVSYTIILAQCIECGFLSSEAAGPGLMIAGILLSEILAGLKVAAADLPGASP</sequence>
<dbReference type="AlphaFoldDB" id="A0AAD3RYJ8"/>
<comment type="caution">
    <text evidence="1">The sequence shown here is derived from an EMBL/GenBank/DDBJ whole genome shotgun (WGS) entry which is preliminary data.</text>
</comment>
<protein>
    <submittedName>
        <fullName evidence="1">Uncharacterized protein</fullName>
    </submittedName>
</protein>
<keyword evidence="2" id="KW-1185">Reference proteome</keyword>
<organism evidence="1 2">
    <name type="scientific">Nepenthes gracilis</name>
    <name type="common">Slender pitcher plant</name>
    <dbReference type="NCBI Taxonomy" id="150966"/>
    <lineage>
        <taxon>Eukaryota</taxon>
        <taxon>Viridiplantae</taxon>
        <taxon>Streptophyta</taxon>
        <taxon>Embryophyta</taxon>
        <taxon>Tracheophyta</taxon>
        <taxon>Spermatophyta</taxon>
        <taxon>Magnoliopsida</taxon>
        <taxon>eudicotyledons</taxon>
        <taxon>Gunneridae</taxon>
        <taxon>Pentapetalae</taxon>
        <taxon>Caryophyllales</taxon>
        <taxon>Nepenthaceae</taxon>
        <taxon>Nepenthes</taxon>
    </lineage>
</organism>
<accession>A0AAD3RYJ8</accession>
<gene>
    <name evidence="1" type="ORF">Nepgr_002654</name>
</gene>